<keyword evidence="9" id="KW-0716">Sensory transduction</keyword>
<evidence type="ECO:0000256" key="4">
    <source>
        <dbReference type="ARBA" id="ARBA00022989"/>
    </source>
</evidence>
<sequence>MKADFTFCSKISVISSTGDGSPDYNGLIIFSLNSNLSFSRLFPSIDNIFLAIVSNFSMALKKWSIQPLQFLSRWNKIISNVIEPGVVRSSRNPRTKVTLFKRGNTSEPIGNIYLMEMNGVVILMGNLYRLPPGFHGFHIHEIPDLGNGCLAGGPHYNPFNKDHGGFHSNFRHVGDLGNIFTDSWGDTRIEIVDYVISLNIDDLGRGMNEGSRFNSMNSYNSSFLNWDEFANPPIPPIIYGIACFYLALVGFIGCLCNSFIIFVFLRIPKVRSPFNILILNLIVAEFVVSFFGIPVDFLSSFNRGWKYGEGFCKVVGFVLTAMGIGSVYTLTILALVRLCIWLSSFFITAPPLLGWGDYIPEKSGMSCAPNWESPNSLTYIIYLFIFFFFLPVLVIITCNVKVALFLKKNTASKSMSSSVRGIAKRHERNSTIILMVMTLAFFIAWLPYTICSLYVVFGGNPPAWLSAIPLQFAKSSICASPMIYAFFNQEVSVCLFRFHV</sequence>
<evidence type="ECO:0000313" key="12">
    <source>
        <dbReference type="Proteomes" id="UP000675881"/>
    </source>
</evidence>
<evidence type="ECO:0000256" key="2">
    <source>
        <dbReference type="ARBA" id="ARBA00010663"/>
    </source>
</evidence>
<name>A0A7R8H2B9_LEPSM</name>
<keyword evidence="6" id="KW-0472">Membrane</keyword>
<evidence type="ECO:0000313" key="11">
    <source>
        <dbReference type="EMBL" id="CAF2811104.1"/>
    </source>
</evidence>
<keyword evidence="7" id="KW-0675">Receptor</keyword>
<dbReference type="InterPro" id="IPR036423">
    <property type="entry name" value="SOD-like_Cu/Zn_dom_sf"/>
</dbReference>
<dbReference type="InterPro" id="IPR018152">
    <property type="entry name" value="SOD_Cu/Zn_BS"/>
</dbReference>
<keyword evidence="8" id="KW-0807">Transducer</keyword>
<dbReference type="InterPro" id="IPR001424">
    <property type="entry name" value="SOD_Cu_Zn_dom"/>
</dbReference>
<comment type="similarity">
    <text evidence="2">Belongs to the G-protein coupled receptor 1 family.</text>
</comment>
<proteinExistence type="inferred from homology"/>
<organism evidence="11 12">
    <name type="scientific">Lepeophtheirus salmonis</name>
    <name type="common">Salmon louse</name>
    <name type="synonym">Caligus salmonis</name>
    <dbReference type="NCBI Taxonomy" id="72036"/>
    <lineage>
        <taxon>Eukaryota</taxon>
        <taxon>Metazoa</taxon>
        <taxon>Ecdysozoa</taxon>
        <taxon>Arthropoda</taxon>
        <taxon>Crustacea</taxon>
        <taxon>Multicrustacea</taxon>
        <taxon>Hexanauplia</taxon>
        <taxon>Copepoda</taxon>
        <taxon>Siphonostomatoida</taxon>
        <taxon>Caligidae</taxon>
        <taxon>Lepeophtheirus</taxon>
    </lineage>
</organism>
<comment type="subcellular location">
    <subcellularLocation>
        <location evidence="1">Membrane</location>
        <topology evidence="1">Multi-pass membrane protein</topology>
    </subcellularLocation>
</comment>
<dbReference type="SUPFAM" id="SSF81321">
    <property type="entry name" value="Family A G protein-coupled receptor-like"/>
    <property type="match status" value="1"/>
</dbReference>
<dbReference type="Pfam" id="PF00001">
    <property type="entry name" value="7tm_1"/>
    <property type="match status" value="2"/>
</dbReference>
<keyword evidence="3" id="KW-0812">Transmembrane</keyword>
<dbReference type="InterPro" id="IPR000276">
    <property type="entry name" value="GPCR_Rhodpsn"/>
</dbReference>
<evidence type="ECO:0000256" key="9">
    <source>
        <dbReference type="ARBA" id="ARBA00023305"/>
    </source>
</evidence>
<dbReference type="AlphaFoldDB" id="A0A7R8H2B9"/>
<dbReference type="GO" id="GO:0016020">
    <property type="term" value="C:membrane"/>
    <property type="evidence" value="ECO:0007669"/>
    <property type="project" value="UniProtKB-SubCell"/>
</dbReference>
<evidence type="ECO:0000256" key="7">
    <source>
        <dbReference type="ARBA" id="ARBA00023170"/>
    </source>
</evidence>
<dbReference type="GO" id="GO:0006801">
    <property type="term" value="P:superoxide metabolic process"/>
    <property type="evidence" value="ECO:0007669"/>
    <property type="project" value="InterPro"/>
</dbReference>
<keyword evidence="5" id="KW-0297">G-protein coupled receptor</keyword>
<evidence type="ECO:0000256" key="8">
    <source>
        <dbReference type="ARBA" id="ARBA00023224"/>
    </source>
</evidence>
<dbReference type="Gene3D" id="1.20.1070.10">
    <property type="entry name" value="Rhodopsin 7-helix transmembrane proteins"/>
    <property type="match status" value="1"/>
</dbReference>
<dbReference type="Gene3D" id="2.60.40.200">
    <property type="entry name" value="Superoxide dismutase, copper/zinc binding domain"/>
    <property type="match status" value="1"/>
</dbReference>
<dbReference type="GO" id="GO:0007601">
    <property type="term" value="P:visual perception"/>
    <property type="evidence" value="ECO:0007669"/>
    <property type="project" value="UniProtKB-KW"/>
</dbReference>
<feature type="domain" description="G-protein coupled receptors family 1 profile" evidence="10">
    <location>
        <begin position="256"/>
        <end position="484"/>
    </location>
</feature>
<keyword evidence="12" id="KW-1185">Reference proteome</keyword>
<accession>A0A7R8H2B9</accession>
<gene>
    <name evidence="11" type="ORF">LSAA_3052</name>
</gene>
<evidence type="ECO:0000256" key="6">
    <source>
        <dbReference type="ARBA" id="ARBA00023136"/>
    </source>
</evidence>
<keyword evidence="9" id="KW-0844">Vision</keyword>
<reference evidence="11" key="1">
    <citation type="submission" date="2021-02" db="EMBL/GenBank/DDBJ databases">
        <authorList>
            <person name="Bekaert M."/>
        </authorList>
    </citation>
    <scope>NUCLEOTIDE SEQUENCE</scope>
    <source>
        <strain evidence="11">IoA-00</strain>
    </source>
</reference>
<dbReference type="Pfam" id="PF00080">
    <property type="entry name" value="Sod_Cu"/>
    <property type="match status" value="1"/>
</dbReference>
<dbReference type="InterPro" id="IPR017452">
    <property type="entry name" value="GPCR_Rhodpsn_7TM"/>
</dbReference>
<dbReference type="EMBL" id="HG994590">
    <property type="protein sequence ID" value="CAF2811104.1"/>
    <property type="molecule type" value="Genomic_DNA"/>
</dbReference>
<dbReference type="PRINTS" id="PR00237">
    <property type="entry name" value="GPCRRHODOPSN"/>
</dbReference>
<dbReference type="GO" id="GO:0046872">
    <property type="term" value="F:metal ion binding"/>
    <property type="evidence" value="ECO:0007669"/>
    <property type="project" value="InterPro"/>
</dbReference>
<dbReference type="GO" id="GO:0004930">
    <property type="term" value="F:G protein-coupled receptor activity"/>
    <property type="evidence" value="ECO:0007669"/>
    <property type="project" value="UniProtKB-KW"/>
</dbReference>
<protein>
    <submittedName>
        <fullName evidence="11">OPN3</fullName>
    </submittedName>
</protein>
<dbReference type="SUPFAM" id="SSF49329">
    <property type="entry name" value="Cu,Zn superoxide dismutase-like"/>
    <property type="match status" value="1"/>
</dbReference>
<dbReference type="PANTHER" id="PTHR24240">
    <property type="entry name" value="OPSIN"/>
    <property type="match status" value="1"/>
</dbReference>
<dbReference type="OrthoDB" id="2101615at2759"/>
<dbReference type="Proteomes" id="UP000675881">
    <property type="component" value="Chromosome 11"/>
</dbReference>
<dbReference type="PROSITE" id="PS50262">
    <property type="entry name" value="G_PROTEIN_RECEP_F1_2"/>
    <property type="match status" value="1"/>
</dbReference>
<evidence type="ECO:0000256" key="3">
    <source>
        <dbReference type="ARBA" id="ARBA00022692"/>
    </source>
</evidence>
<keyword evidence="4" id="KW-1133">Transmembrane helix</keyword>
<evidence type="ECO:0000256" key="1">
    <source>
        <dbReference type="ARBA" id="ARBA00004141"/>
    </source>
</evidence>
<dbReference type="InterPro" id="IPR050125">
    <property type="entry name" value="GPCR_opsins"/>
</dbReference>
<evidence type="ECO:0000256" key="5">
    <source>
        <dbReference type="ARBA" id="ARBA00023040"/>
    </source>
</evidence>
<dbReference type="CDD" id="cd00305">
    <property type="entry name" value="Cu-Zn_Superoxide_Dismutase"/>
    <property type="match status" value="1"/>
</dbReference>
<evidence type="ECO:0000259" key="10">
    <source>
        <dbReference type="PROSITE" id="PS50262"/>
    </source>
</evidence>
<dbReference type="PROSITE" id="PS00087">
    <property type="entry name" value="SOD_CU_ZN_1"/>
    <property type="match status" value="1"/>
</dbReference>